<dbReference type="InterPro" id="IPR001650">
    <property type="entry name" value="Helicase_C-like"/>
</dbReference>
<dbReference type="GO" id="GO:0140097">
    <property type="term" value="F:catalytic activity, acting on DNA"/>
    <property type="evidence" value="ECO:0007669"/>
    <property type="project" value="UniProtKB-ARBA"/>
</dbReference>
<dbReference type="PIRSF" id="PIRSF037307">
    <property type="entry name" value="Lhr-like_helic_prd"/>
    <property type="match status" value="1"/>
</dbReference>
<dbReference type="Gene3D" id="3.40.50.300">
    <property type="entry name" value="P-loop containing nucleotide triphosphate hydrolases"/>
    <property type="match status" value="2"/>
</dbReference>
<keyword evidence="4 12" id="KW-0347">Helicase</keyword>
<accession>A3DN94</accession>
<proteinExistence type="inferred from homology"/>
<dbReference type="eggNOG" id="arCOG00557">
    <property type="taxonomic scope" value="Archaea"/>
</dbReference>
<keyword evidence="6" id="KW-0238">DNA-binding</keyword>
<organism evidence="12 13">
    <name type="scientific">Staphylothermus marinus (strain ATCC 43588 / DSM 3639 / JCM 9404 / F1)</name>
    <dbReference type="NCBI Taxonomy" id="399550"/>
    <lineage>
        <taxon>Archaea</taxon>
        <taxon>Thermoproteota</taxon>
        <taxon>Thermoprotei</taxon>
        <taxon>Desulfurococcales</taxon>
        <taxon>Desulfurococcaceae</taxon>
        <taxon>Staphylothermus</taxon>
    </lineage>
</organism>
<feature type="domain" description="Helicase ATP-binding" evidence="10">
    <location>
        <begin position="25"/>
        <end position="202"/>
    </location>
</feature>
<dbReference type="OrthoDB" id="33870at2157"/>
<keyword evidence="7" id="KW-0234">DNA repair</keyword>
<dbReference type="InterPro" id="IPR052511">
    <property type="entry name" value="ATP-dep_Helicase"/>
</dbReference>
<dbReference type="Proteomes" id="UP000000254">
    <property type="component" value="Chromosome"/>
</dbReference>
<reference evidence="12 13" key="2">
    <citation type="journal article" date="2009" name="Stand. Genomic Sci.">
        <title>Complete genome sequence of Staphylothermus marinus Stetter and Fiala 1986 type strain F1.</title>
        <authorList>
            <person name="Anderson I.J."/>
            <person name="Sun H."/>
            <person name="Lapidus A."/>
            <person name="Copeland A."/>
            <person name="Glavina Del Rio T."/>
            <person name="Tice H."/>
            <person name="Dalin E."/>
            <person name="Lucas S."/>
            <person name="Barry K."/>
            <person name="Land M."/>
            <person name="Richardson P."/>
            <person name="Huber H."/>
            <person name="Kyrpides N.C."/>
        </authorList>
    </citation>
    <scope>NUCLEOTIDE SEQUENCE [LARGE SCALE GENOMIC DNA]</scope>
    <source>
        <strain evidence="13">ATCC 43588 / DSM 3639 / JCM 9404 / F1</strain>
    </source>
</reference>
<dbReference type="GO" id="GO:0004386">
    <property type="term" value="F:helicase activity"/>
    <property type="evidence" value="ECO:0007669"/>
    <property type="project" value="UniProtKB-KW"/>
</dbReference>
<protein>
    <submittedName>
        <fullName evidence="12">DEAD/DEAH box helicase domain protein</fullName>
    </submittedName>
</protein>
<dbReference type="Pfam" id="PF00270">
    <property type="entry name" value="DEAD"/>
    <property type="match status" value="1"/>
</dbReference>
<dbReference type="InterPro" id="IPR027417">
    <property type="entry name" value="P-loop_NTPase"/>
</dbReference>
<evidence type="ECO:0000256" key="1">
    <source>
        <dbReference type="ARBA" id="ARBA00022741"/>
    </source>
</evidence>
<dbReference type="GO" id="GO:0006281">
    <property type="term" value="P:DNA repair"/>
    <property type="evidence" value="ECO:0007669"/>
    <property type="project" value="UniProtKB-KW"/>
</dbReference>
<keyword evidence="8" id="KW-0413">Isomerase</keyword>
<dbReference type="InterPro" id="IPR045628">
    <property type="entry name" value="Lhr_WH_dom"/>
</dbReference>
<dbReference type="RefSeq" id="WP_011839295.1">
    <property type="nucleotide sequence ID" value="NC_009033.1"/>
</dbReference>
<dbReference type="GO" id="GO:0003677">
    <property type="term" value="F:DNA binding"/>
    <property type="evidence" value="ECO:0007669"/>
    <property type="project" value="UniProtKB-KW"/>
</dbReference>
<dbReference type="InterPro" id="IPR014001">
    <property type="entry name" value="Helicase_ATP-bd"/>
</dbReference>
<dbReference type="SMART" id="SM00490">
    <property type="entry name" value="HELICc"/>
    <property type="match status" value="1"/>
</dbReference>
<dbReference type="PANTHER" id="PTHR47962:SF5">
    <property type="entry name" value="ATP-DEPENDENT HELICASE LHR-RELATED"/>
    <property type="match status" value="1"/>
</dbReference>
<dbReference type="PROSITE" id="PS51194">
    <property type="entry name" value="HELICASE_CTER"/>
    <property type="match status" value="1"/>
</dbReference>
<dbReference type="EMBL" id="CP000575">
    <property type="protein sequence ID" value="ABN70104.1"/>
    <property type="molecule type" value="Genomic_DNA"/>
</dbReference>
<reference evidence="13" key="1">
    <citation type="journal article" date="2009" name="BMC Genomics">
        <title>The complete genome sequence of Staphylothermus marinus reveals differences in sulfur metabolism among heterotrophic Crenarchaeota.</title>
        <authorList>
            <person name="Anderson I.J."/>
            <person name="Dharmarajan L."/>
            <person name="Rodriguez J."/>
            <person name="Hooper S."/>
            <person name="Porat I."/>
            <person name="Ulrich L.E."/>
            <person name="Elkins J.G."/>
            <person name="Mavromatis K."/>
            <person name="Sun H."/>
            <person name="Land M."/>
            <person name="Lapidus A."/>
            <person name="Lucas S."/>
            <person name="Barry K."/>
            <person name="Huber H."/>
            <person name="Zhulin I.B."/>
            <person name="Whitman W.B."/>
            <person name="Mukhopadhyay B."/>
            <person name="Woese C."/>
            <person name="Bristow J."/>
            <person name="Kyrpides N."/>
        </authorList>
    </citation>
    <scope>NUCLEOTIDE SEQUENCE [LARGE SCALE GENOMIC DNA]</scope>
    <source>
        <strain evidence="13">ATCC 43588 / DSM 3639 / JCM 9404 / F1</strain>
    </source>
</reference>
<dbReference type="PROSITE" id="PS51192">
    <property type="entry name" value="HELICASE_ATP_BIND_1"/>
    <property type="match status" value="1"/>
</dbReference>
<keyword evidence="5" id="KW-0067">ATP-binding</keyword>
<dbReference type="AlphaFoldDB" id="A3DN94"/>
<evidence type="ECO:0000259" key="11">
    <source>
        <dbReference type="PROSITE" id="PS51194"/>
    </source>
</evidence>
<dbReference type="GO" id="GO:0016887">
    <property type="term" value="F:ATP hydrolysis activity"/>
    <property type="evidence" value="ECO:0007669"/>
    <property type="project" value="TreeGrafter"/>
</dbReference>
<evidence type="ECO:0000259" key="10">
    <source>
        <dbReference type="PROSITE" id="PS51192"/>
    </source>
</evidence>
<evidence type="ECO:0000256" key="7">
    <source>
        <dbReference type="ARBA" id="ARBA00023204"/>
    </source>
</evidence>
<dbReference type="PANTHER" id="PTHR47962">
    <property type="entry name" value="ATP-DEPENDENT HELICASE LHR-RELATED-RELATED"/>
    <property type="match status" value="1"/>
</dbReference>
<dbReference type="InterPro" id="IPR017170">
    <property type="entry name" value="Lhr-like"/>
</dbReference>
<evidence type="ECO:0000256" key="4">
    <source>
        <dbReference type="ARBA" id="ARBA00022806"/>
    </source>
</evidence>
<dbReference type="HOGENOM" id="CLU_002025_0_0_2"/>
<evidence type="ECO:0000313" key="13">
    <source>
        <dbReference type="Proteomes" id="UP000000254"/>
    </source>
</evidence>
<dbReference type="GO" id="GO:0005524">
    <property type="term" value="F:ATP binding"/>
    <property type="evidence" value="ECO:0007669"/>
    <property type="project" value="UniProtKB-KW"/>
</dbReference>
<keyword evidence="13" id="KW-1185">Reference proteome</keyword>
<dbReference type="Pfam" id="PF00271">
    <property type="entry name" value="Helicase_C"/>
    <property type="match status" value="1"/>
</dbReference>
<dbReference type="KEGG" id="smr:Smar_1006"/>
<dbReference type="Pfam" id="PF08494">
    <property type="entry name" value="DEAD_assoc"/>
    <property type="match status" value="1"/>
</dbReference>
<evidence type="ECO:0000256" key="9">
    <source>
        <dbReference type="ARBA" id="ARBA00093467"/>
    </source>
</evidence>
<dbReference type="SMART" id="SM00487">
    <property type="entry name" value="DEXDc"/>
    <property type="match status" value="1"/>
</dbReference>
<evidence type="ECO:0000256" key="5">
    <source>
        <dbReference type="ARBA" id="ARBA00022840"/>
    </source>
</evidence>
<feature type="domain" description="Helicase C-terminal" evidence="11">
    <location>
        <begin position="245"/>
        <end position="403"/>
    </location>
</feature>
<keyword evidence="1" id="KW-0547">Nucleotide-binding</keyword>
<dbReference type="SUPFAM" id="SSF52540">
    <property type="entry name" value="P-loop containing nucleoside triphosphate hydrolases"/>
    <property type="match status" value="1"/>
</dbReference>
<comment type="similarity">
    <text evidence="9">Belongs to the Lhr helicase family. Lhr-Core subfamily.</text>
</comment>
<dbReference type="Pfam" id="PF19306">
    <property type="entry name" value="WHD_Lhr"/>
    <property type="match status" value="1"/>
</dbReference>
<name>A3DN94_STAMF</name>
<evidence type="ECO:0000256" key="2">
    <source>
        <dbReference type="ARBA" id="ARBA00022763"/>
    </source>
</evidence>
<evidence type="ECO:0000313" key="12">
    <source>
        <dbReference type="EMBL" id="ABN70104.1"/>
    </source>
</evidence>
<evidence type="ECO:0000256" key="3">
    <source>
        <dbReference type="ARBA" id="ARBA00022801"/>
    </source>
</evidence>
<keyword evidence="2" id="KW-0227">DNA damage</keyword>
<sequence length="934" mass="107340">MTNLVKCLQEIGYKKLTSLQIKAFKAIYKEKNSVIIVAPTGSGKTEAALLPIMYKINKHGYKPISAIYITPLRALNRDIKRRMEKLAKCFGVSINLRHGDTPYKLRKYIETNPPHILVTTPETFNYILINDKMRKYIANLKYIVIDEFRDLIESKRGILLLTSIYLLEHYLKHKFIKIALTATLKNIRLAMEILSSSALPSNIDVLIDNTLKPIDVKVVVPECKDNDNKCKFLSSILEDKDLIARILRIYDLFRSKRSILVFVNTRSIAEKLGYLLKVVNEKLGANNIHVEVHHGSLSRNHRLKVEEDFRNGRLKGLIATSSMELGIDVGFIDYVIQYMSPRQVVRLVQRIGRSGHKLSGISRGEIIVQNNTLQILESLVIARRAINGDIEEERIPVKPLDVLAYSIVLYSLITEGINIYDLYSLLIMNPIYRDLDVKEFNDLIEYLKYARLIKVKENIIKPTSRSRLFIYKTTMIPSTKDVIIINVVDDRRIGVLNEEYVVLNISEGDVVVVGGKPWKVIGYDQQNAKLYVEPYNVSENIIIPHWEGENIPVEYKLAREVGSLIRRISLNMKIDDYKTLLLNDNIKLEGINDLADDKTIIIEGNIELGLVIVNINGGSRVNRFMRDLLKSVIQWRYPFLKINAYSTPYAVFITLNNKQYVREVVNTIEQVMHNINRYLTRKSLKRIAVEQGTMHWRIFQVAQRFGALDPEKNKITKAMLEAFVDTVIGYEALNEVLWKDYDIESIKQLADLVMNGNVKIISKITSKLTNGGRQLITYYGEVRTVMPASLAGREKYFQYIMNRRMSLICLHCGYVITDTVSKLVNIKKCPKCGYMTLAPVKGDARKETIIVRKALNRTKLRGEEKTVLEDLRKRAILYSQFGELALKILASRGIGVSEAIRVINRVLEGYDLYNELYESEKKYLRIKTYLKDND</sequence>
<gene>
    <name evidence="12" type="ordered locus">Smar_1006</name>
</gene>
<evidence type="ECO:0000256" key="8">
    <source>
        <dbReference type="ARBA" id="ARBA00023235"/>
    </source>
</evidence>
<keyword evidence="3" id="KW-0378">Hydrolase</keyword>
<dbReference type="InterPro" id="IPR011545">
    <property type="entry name" value="DEAD/DEAH_box_helicase_dom"/>
</dbReference>
<dbReference type="GeneID" id="4907539"/>
<evidence type="ECO:0000256" key="6">
    <source>
        <dbReference type="ARBA" id="ARBA00023125"/>
    </source>
</evidence>
<dbReference type="InterPro" id="IPR013701">
    <property type="entry name" value="Lhr-like_DEAD/DEAH_assoc"/>
</dbReference>
<dbReference type="STRING" id="399550.Smar_1006"/>